<dbReference type="AlphaFoldDB" id="A0A9P6HWS5"/>
<evidence type="ECO:0000313" key="4">
    <source>
        <dbReference type="Proteomes" id="UP000781932"/>
    </source>
</evidence>
<organism evidence="3 4">
    <name type="scientific">Colletotrichum karsti</name>
    <dbReference type="NCBI Taxonomy" id="1095194"/>
    <lineage>
        <taxon>Eukaryota</taxon>
        <taxon>Fungi</taxon>
        <taxon>Dikarya</taxon>
        <taxon>Ascomycota</taxon>
        <taxon>Pezizomycotina</taxon>
        <taxon>Sordariomycetes</taxon>
        <taxon>Hypocreomycetidae</taxon>
        <taxon>Glomerellales</taxon>
        <taxon>Glomerellaceae</taxon>
        <taxon>Colletotrichum</taxon>
        <taxon>Colletotrichum boninense species complex</taxon>
    </lineage>
</organism>
<proteinExistence type="predicted"/>
<comment type="caution">
    <text evidence="3">The sequence shown here is derived from an EMBL/GenBank/DDBJ whole genome shotgun (WGS) entry which is preliminary data.</text>
</comment>
<dbReference type="PANTHER" id="PTHR40845:SF1">
    <property type="match status" value="1"/>
</dbReference>
<reference evidence="3" key="2">
    <citation type="submission" date="2020-11" db="EMBL/GenBank/DDBJ databases">
        <title>Whole genome sequencing of Colletotrichum sp.</title>
        <authorList>
            <person name="Li H."/>
        </authorList>
    </citation>
    <scope>NUCLEOTIDE SEQUENCE</scope>
    <source>
        <strain evidence="3">CkLH20</strain>
    </source>
</reference>
<evidence type="ECO:0000313" key="3">
    <source>
        <dbReference type="EMBL" id="KAF9869721.1"/>
    </source>
</evidence>
<dbReference type="Pfam" id="PF25411">
    <property type="entry name" value="DUF7888"/>
    <property type="match status" value="1"/>
</dbReference>
<gene>
    <name evidence="3" type="ORF">CkaCkLH20_12764</name>
</gene>
<dbReference type="OrthoDB" id="3478218at2759"/>
<sequence length="229" mass="24391">MRFSAATLLQVALCASSVNALALPQADTKPIDERAAVGDLVPTIEASLASRADLPPSGSVSLTGQKDTDGKFIVKPAPEGEDTQALQRRASPAVVAIATPLINGIGAVTAAAIKAAIGGLVSMAFWNPVRENFTKNTVKRMWDSNPNPSLYAAAVCYNKGYGLQRPDGVSGKVSAKLSLGALNTDYDCMYMEGNNQFYTHSEGGYINLAYHYDSNRCTFIRDNGDLHCR</sequence>
<reference evidence="3" key="1">
    <citation type="submission" date="2020-03" db="EMBL/GenBank/DDBJ databases">
        <authorList>
            <person name="He L."/>
        </authorList>
    </citation>
    <scope>NUCLEOTIDE SEQUENCE</scope>
    <source>
        <strain evidence="3">CkLH20</strain>
    </source>
</reference>
<keyword evidence="4" id="KW-1185">Reference proteome</keyword>
<dbReference type="PANTHER" id="PTHR40845">
    <property type="match status" value="1"/>
</dbReference>
<feature type="chain" id="PRO_5040407343" description="DUF7888 domain-containing protein" evidence="1">
    <location>
        <begin position="21"/>
        <end position="229"/>
    </location>
</feature>
<dbReference type="GeneID" id="62168550"/>
<name>A0A9P6HWS5_9PEZI</name>
<evidence type="ECO:0000256" key="1">
    <source>
        <dbReference type="SAM" id="SignalP"/>
    </source>
</evidence>
<dbReference type="InterPro" id="IPR057210">
    <property type="entry name" value="DUF7888"/>
</dbReference>
<protein>
    <recommendedName>
        <fullName evidence="2">DUF7888 domain-containing protein</fullName>
    </recommendedName>
</protein>
<accession>A0A9P6HWS5</accession>
<dbReference type="RefSeq" id="XP_038739182.1">
    <property type="nucleotide sequence ID" value="XM_038895476.1"/>
</dbReference>
<feature type="signal peptide" evidence="1">
    <location>
        <begin position="1"/>
        <end position="20"/>
    </location>
</feature>
<dbReference type="EMBL" id="JAATWM020000065">
    <property type="protein sequence ID" value="KAF9869721.1"/>
    <property type="molecule type" value="Genomic_DNA"/>
</dbReference>
<dbReference type="Proteomes" id="UP000781932">
    <property type="component" value="Unassembled WGS sequence"/>
</dbReference>
<evidence type="ECO:0000259" key="2">
    <source>
        <dbReference type="Pfam" id="PF25411"/>
    </source>
</evidence>
<keyword evidence="1" id="KW-0732">Signal</keyword>
<feature type="domain" description="DUF7888" evidence="2">
    <location>
        <begin position="95"/>
        <end position="229"/>
    </location>
</feature>